<sequence>MPPSSTYSSSASSSPPPAHHDDDEEVKEKFEKDIKQCAYLWDRIRDLVQKTPKLKGLLELLTQLHEAGLDAVSAEEERDALKEEGGDEYLRAEEEADEIDKRLRHLSKRVHEEYTDPVAQRVVALWDEADDLVRQFSVLPPVLMPTPSNLCINDMFHAKRPALEAYLSAALEDADEHVDNIKIKELRIGKKGAPAPYKRKRNPDVSHEEEHVREAKRRGTLLKHVEHAPHTLSKMRRGLGYRQALRYFGVGY</sequence>
<protein>
    <submittedName>
        <fullName evidence="3">RHTO0S18e03224g1_1</fullName>
    </submittedName>
</protein>
<gene>
    <name evidence="3" type="ORF">RHTO0S_18e03224g</name>
</gene>
<evidence type="ECO:0000256" key="2">
    <source>
        <dbReference type="SAM" id="MobiDB-lite"/>
    </source>
</evidence>
<keyword evidence="1" id="KW-0175">Coiled coil</keyword>
<feature type="coiled-coil region" evidence="1">
    <location>
        <begin position="64"/>
        <end position="109"/>
    </location>
</feature>
<feature type="region of interest" description="Disordered" evidence="2">
    <location>
        <begin position="1"/>
        <end position="29"/>
    </location>
</feature>
<evidence type="ECO:0000313" key="3">
    <source>
        <dbReference type="EMBL" id="CDR48579.1"/>
    </source>
</evidence>
<organism evidence="3">
    <name type="scientific">Rhodotorula toruloides</name>
    <name type="common">Yeast</name>
    <name type="synonym">Rhodosporidium toruloides</name>
    <dbReference type="NCBI Taxonomy" id="5286"/>
    <lineage>
        <taxon>Eukaryota</taxon>
        <taxon>Fungi</taxon>
        <taxon>Dikarya</taxon>
        <taxon>Basidiomycota</taxon>
        <taxon>Pucciniomycotina</taxon>
        <taxon>Microbotryomycetes</taxon>
        <taxon>Sporidiobolales</taxon>
        <taxon>Sporidiobolaceae</taxon>
        <taxon>Rhodotorula</taxon>
    </lineage>
</organism>
<name>A0A061BGW3_RHOTO</name>
<evidence type="ECO:0000256" key="1">
    <source>
        <dbReference type="SAM" id="Coils"/>
    </source>
</evidence>
<proteinExistence type="predicted"/>
<feature type="compositionally biased region" description="Basic and acidic residues" evidence="2">
    <location>
        <begin position="18"/>
        <end position="29"/>
    </location>
</feature>
<accession>A0A061BGW3</accession>
<dbReference type="EMBL" id="LK052953">
    <property type="protein sequence ID" value="CDR48579.1"/>
    <property type="molecule type" value="Genomic_DNA"/>
</dbReference>
<dbReference type="AlphaFoldDB" id="A0A061BGW3"/>
<dbReference type="OrthoDB" id="10500255at2759"/>
<reference evidence="3" key="1">
    <citation type="journal article" date="2014" name="Genome Announc.">
        <title>Draft genome sequence of Rhodosporidium toruloides CECT1137, an oleaginous yeast of biotechnological interest.</title>
        <authorList>
            <person name="Morin N."/>
            <person name="Calcas X."/>
            <person name="Devillers H."/>
            <person name="Durrens P."/>
            <person name="Sherman D.J."/>
            <person name="Nicaud J.-M."/>
            <person name="Neuveglise C."/>
        </authorList>
    </citation>
    <scope>NUCLEOTIDE SEQUENCE</scope>
    <source>
        <strain evidence="3">CECT1137</strain>
    </source>
</reference>
<feature type="compositionally biased region" description="Low complexity" evidence="2">
    <location>
        <begin position="1"/>
        <end position="13"/>
    </location>
</feature>